<dbReference type="PANTHER" id="PTHR43286">
    <property type="entry name" value="ENDONUCLEASE III-LIKE PROTEIN 1"/>
    <property type="match status" value="1"/>
</dbReference>
<proteinExistence type="inferred from homology"/>
<dbReference type="EC" id="4.2.99.18" evidence="8"/>
<dbReference type="Gene3D" id="1.10.1670.10">
    <property type="entry name" value="Helix-hairpin-Helix base-excision DNA repair enzymes (C-terminal)"/>
    <property type="match status" value="1"/>
</dbReference>
<dbReference type="PANTHER" id="PTHR43286:SF1">
    <property type="entry name" value="ENDONUCLEASE III-LIKE PROTEIN 1"/>
    <property type="match status" value="1"/>
</dbReference>
<evidence type="ECO:0000256" key="6">
    <source>
        <dbReference type="ARBA" id="ARBA00023295"/>
    </source>
</evidence>
<feature type="region of interest" description="Disordered" evidence="9">
    <location>
        <begin position="72"/>
        <end position="174"/>
    </location>
</feature>
<dbReference type="OrthoDB" id="2099276at2759"/>
<keyword evidence="3 8" id="KW-0378">Hydrolase</keyword>
<dbReference type="HAMAP" id="MF_03183">
    <property type="entry name" value="Endonuclease_III_Nth"/>
    <property type="match status" value="1"/>
</dbReference>
<feature type="domain" description="HhH-GPD" evidence="10">
    <location>
        <begin position="228"/>
        <end position="386"/>
    </location>
</feature>
<reference evidence="11 12" key="1">
    <citation type="journal article" date="2016" name="Genome Biol. Evol.">
        <title>Divergent and convergent evolution of fungal pathogenicity.</title>
        <authorList>
            <person name="Shang Y."/>
            <person name="Xiao G."/>
            <person name="Zheng P."/>
            <person name="Cen K."/>
            <person name="Zhan S."/>
            <person name="Wang C."/>
        </authorList>
    </citation>
    <scope>NUCLEOTIDE SEQUENCE [LARGE SCALE GENOMIC DNA]</scope>
    <source>
        <strain evidence="11 12">RCEF 2490</strain>
    </source>
</reference>
<evidence type="ECO:0000256" key="3">
    <source>
        <dbReference type="ARBA" id="ARBA00022801"/>
    </source>
</evidence>
<protein>
    <recommendedName>
        <fullName evidence="8">Endonuclease III homolog</fullName>
        <ecNumber evidence="8">3.2.2.-</ecNumber>
        <ecNumber evidence="8">4.2.99.18</ecNumber>
    </recommendedName>
    <alternativeName>
        <fullName evidence="8">Bifunctional DNA N-glycosylase/DNA-(apurinic or apyrimidinic site) lyase</fullName>
        <shortName evidence="8">DNA glycosylase/AP lyase</shortName>
    </alternativeName>
</protein>
<feature type="compositionally biased region" description="Basic residues" evidence="9">
    <location>
        <begin position="150"/>
        <end position="160"/>
    </location>
</feature>
<dbReference type="InterPro" id="IPR011257">
    <property type="entry name" value="DNA_glycosylase"/>
</dbReference>
<gene>
    <name evidence="8" type="primary">NTH1</name>
    <name evidence="11" type="ORF">AAL_01009</name>
</gene>
<dbReference type="GO" id="GO:0005634">
    <property type="term" value="C:nucleus"/>
    <property type="evidence" value="ECO:0007669"/>
    <property type="project" value="UniProtKB-SubCell"/>
</dbReference>
<evidence type="ECO:0000256" key="7">
    <source>
        <dbReference type="ARBA" id="ARBA00044632"/>
    </source>
</evidence>
<keyword evidence="5 8" id="KW-0456">Lyase</keyword>
<keyword evidence="12" id="KW-1185">Reference proteome</keyword>
<dbReference type="EC" id="3.2.2.-" evidence="8"/>
<dbReference type="EMBL" id="AZGY01000001">
    <property type="protein sequence ID" value="OAA33544.1"/>
    <property type="molecule type" value="Genomic_DNA"/>
</dbReference>
<dbReference type="InterPro" id="IPR004036">
    <property type="entry name" value="Endonuclease-III-like_CS2"/>
</dbReference>
<dbReference type="Pfam" id="PF00633">
    <property type="entry name" value="HHH"/>
    <property type="match status" value="1"/>
</dbReference>
<comment type="caution">
    <text evidence="8">Lacks conserved residue(s) required for the propagation of feature annotation.</text>
</comment>
<keyword evidence="8" id="KW-0496">Mitochondrion</keyword>
<dbReference type="GO" id="GO:0006289">
    <property type="term" value="P:nucleotide-excision repair"/>
    <property type="evidence" value="ECO:0007669"/>
    <property type="project" value="TreeGrafter"/>
</dbReference>
<dbReference type="CDD" id="cd00056">
    <property type="entry name" value="ENDO3c"/>
    <property type="match status" value="1"/>
</dbReference>
<evidence type="ECO:0000256" key="5">
    <source>
        <dbReference type="ARBA" id="ARBA00023239"/>
    </source>
</evidence>
<dbReference type="AlphaFoldDB" id="A0A166VDM9"/>
<evidence type="ECO:0000256" key="1">
    <source>
        <dbReference type="ARBA" id="ARBA00008343"/>
    </source>
</evidence>
<dbReference type="FunFam" id="1.10.1670.10:FF:000003">
    <property type="entry name" value="Endonuclease III homolog"/>
    <property type="match status" value="1"/>
</dbReference>
<dbReference type="InterPro" id="IPR030841">
    <property type="entry name" value="NTH1"/>
</dbReference>
<feature type="compositionally biased region" description="Low complexity" evidence="9">
    <location>
        <begin position="99"/>
        <end position="117"/>
    </location>
</feature>
<dbReference type="GO" id="GO:0000703">
    <property type="term" value="F:oxidized pyrimidine nucleobase lesion DNA N-glycosylase activity"/>
    <property type="evidence" value="ECO:0007669"/>
    <property type="project" value="UniProtKB-UniRule"/>
</dbReference>
<evidence type="ECO:0000313" key="12">
    <source>
        <dbReference type="Proteomes" id="UP000078544"/>
    </source>
</evidence>
<dbReference type="SUPFAM" id="SSF48150">
    <property type="entry name" value="DNA-glycosylase"/>
    <property type="match status" value="1"/>
</dbReference>
<dbReference type="InterPro" id="IPR000445">
    <property type="entry name" value="HhH_motif"/>
</dbReference>
<name>A0A166VDM9_9HYPO</name>
<dbReference type="GO" id="GO:0006285">
    <property type="term" value="P:base-excision repair, AP site formation"/>
    <property type="evidence" value="ECO:0007669"/>
    <property type="project" value="UniProtKB-UniRule"/>
</dbReference>
<comment type="caution">
    <text evidence="11">The sequence shown here is derived from an EMBL/GenBank/DDBJ whole genome shotgun (WGS) entry which is preliminary data.</text>
</comment>
<dbReference type="Proteomes" id="UP000078544">
    <property type="component" value="Unassembled WGS sequence"/>
</dbReference>
<organism evidence="11 12">
    <name type="scientific">Moelleriella libera RCEF 2490</name>
    <dbReference type="NCBI Taxonomy" id="1081109"/>
    <lineage>
        <taxon>Eukaryota</taxon>
        <taxon>Fungi</taxon>
        <taxon>Dikarya</taxon>
        <taxon>Ascomycota</taxon>
        <taxon>Pezizomycotina</taxon>
        <taxon>Sordariomycetes</taxon>
        <taxon>Hypocreomycetidae</taxon>
        <taxon>Hypocreales</taxon>
        <taxon>Clavicipitaceae</taxon>
        <taxon>Moelleriella</taxon>
    </lineage>
</organism>
<dbReference type="Pfam" id="PF00730">
    <property type="entry name" value="HhH-GPD"/>
    <property type="match status" value="1"/>
</dbReference>
<feature type="compositionally biased region" description="Low complexity" evidence="9">
    <location>
        <begin position="127"/>
        <end position="138"/>
    </location>
</feature>
<comment type="catalytic activity">
    <reaction evidence="7 8">
        <text>2'-deoxyribonucleotide-(2'-deoxyribose 5'-phosphate)-2'-deoxyribonucleotide-DNA = a 3'-end 2'-deoxyribonucleotide-(2,3-dehydro-2,3-deoxyribose 5'-phosphate)-DNA + a 5'-end 5'-phospho-2'-deoxyribonucleoside-DNA + H(+)</text>
        <dbReference type="Rhea" id="RHEA:66592"/>
        <dbReference type="Rhea" id="RHEA-COMP:13180"/>
        <dbReference type="Rhea" id="RHEA-COMP:16897"/>
        <dbReference type="Rhea" id="RHEA-COMP:17067"/>
        <dbReference type="ChEBI" id="CHEBI:15378"/>
        <dbReference type="ChEBI" id="CHEBI:136412"/>
        <dbReference type="ChEBI" id="CHEBI:157695"/>
        <dbReference type="ChEBI" id="CHEBI:167181"/>
        <dbReference type="EC" id="4.2.99.18"/>
    </reaction>
</comment>
<dbReference type="Gene3D" id="1.10.340.30">
    <property type="entry name" value="Hypothetical protein, domain 2"/>
    <property type="match status" value="1"/>
</dbReference>
<sequence length="470" mass="52008">MLEHAIKTLKDQFAKLARTLPPVAGWSEMELPTNGWLFLQHQHQHHWPGAQQTMRSSRISQDTAKLFEQAIAPAAAAPRRSSRRSLSRFSYSQHESPRTTNIAATITTDIEDAIAFASPPPKKRRLAASTTSTSAASSPSPPTPPPQQRRQPRTPRKPATKRTDTLTGETFISPPSEWEVTYNTVKQMRSPPGAASNAAVDSMGCERLADTKASPRTQRFHTLISLMLSSQTKDTVNAVAMHRLKTELPAHKPGAPMGLNLDNVLAVEPGVLNELIWAVGFHNNKTKYIKQAAEVLRDKWRGDIPDTIEGLTSLPGVGPKMAYLCLSAAWGRTEGIGVDVHVHRITNLWGWHKTKNPEETRLALQSWLPRDKWREINWLLVGFGQTVCLPIGRRCGDCDLGLGGLCKAADRKKVIAGRKTREQTAAFVEEDVKGAVLLVKEEKKKKEDEALLELVALKQEIVNDTKVGLL</sequence>
<keyword evidence="2 8" id="KW-0227">DNA damage</keyword>
<comment type="subcellular location">
    <subcellularLocation>
        <location evidence="8">Nucleus</location>
    </subcellularLocation>
    <subcellularLocation>
        <location evidence="8">Mitochondrion</location>
    </subcellularLocation>
</comment>
<dbReference type="InterPro" id="IPR003265">
    <property type="entry name" value="HhH-GPD_domain"/>
</dbReference>
<keyword evidence="8" id="KW-0539">Nucleus</keyword>
<dbReference type="GO" id="GO:0003677">
    <property type="term" value="F:DNA binding"/>
    <property type="evidence" value="ECO:0007669"/>
    <property type="project" value="UniProtKB-UniRule"/>
</dbReference>
<comment type="function">
    <text evidence="8">Bifunctional DNA N-glycosylase with associated apurinic/apyrimidinic (AP) lyase function that catalyzes the first step in base excision repair (BER), the primary repair pathway for the repair of oxidative DNA damage. The DNA N-glycosylase activity releases the damaged DNA base from DNA by cleaving the N-glycosidic bond, leaving an AP site. The AP lyase activity cleaves the phosphodiester bond 3' to the AP site by a beta-elimination. Primarily recognizes and repairs oxidative base damage of pyrimidines.</text>
</comment>
<evidence type="ECO:0000256" key="9">
    <source>
        <dbReference type="SAM" id="MobiDB-lite"/>
    </source>
</evidence>
<dbReference type="PROSITE" id="PS01155">
    <property type="entry name" value="ENDONUCLEASE_III_2"/>
    <property type="match status" value="1"/>
</dbReference>
<dbReference type="SMART" id="SM00478">
    <property type="entry name" value="ENDO3c"/>
    <property type="match status" value="1"/>
</dbReference>
<evidence type="ECO:0000256" key="2">
    <source>
        <dbReference type="ARBA" id="ARBA00022763"/>
    </source>
</evidence>
<evidence type="ECO:0000256" key="4">
    <source>
        <dbReference type="ARBA" id="ARBA00023204"/>
    </source>
</evidence>
<dbReference type="STRING" id="1081109.A0A166VDM9"/>
<keyword evidence="6 8" id="KW-0326">Glycosidase</keyword>
<dbReference type="InterPro" id="IPR023170">
    <property type="entry name" value="HhH_base_excis_C"/>
</dbReference>
<comment type="similarity">
    <text evidence="1 8">Belongs to the Nth/MutY family.</text>
</comment>
<dbReference type="GO" id="GO:0140078">
    <property type="term" value="F:class I DNA-(apurinic or apyrimidinic site) endonuclease activity"/>
    <property type="evidence" value="ECO:0007669"/>
    <property type="project" value="UniProtKB-EC"/>
</dbReference>
<dbReference type="GO" id="GO:0005739">
    <property type="term" value="C:mitochondrion"/>
    <property type="evidence" value="ECO:0007669"/>
    <property type="project" value="UniProtKB-SubCell"/>
</dbReference>
<accession>A0A166VDM9</accession>
<keyword evidence="4 8" id="KW-0234">DNA repair</keyword>
<dbReference type="FunFam" id="1.10.340.30:FF:000014">
    <property type="entry name" value="Endonuclease III homolog"/>
    <property type="match status" value="1"/>
</dbReference>
<evidence type="ECO:0000313" key="11">
    <source>
        <dbReference type="EMBL" id="OAA33544.1"/>
    </source>
</evidence>
<evidence type="ECO:0000259" key="10">
    <source>
        <dbReference type="SMART" id="SM00478"/>
    </source>
</evidence>
<evidence type="ECO:0000256" key="8">
    <source>
        <dbReference type="HAMAP-Rule" id="MF_03183"/>
    </source>
</evidence>